<organism evidence="5 6">
    <name type="scientific">Vibrio navarrensis</name>
    <dbReference type="NCBI Taxonomy" id="29495"/>
    <lineage>
        <taxon>Bacteria</taxon>
        <taxon>Pseudomonadati</taxon>
        <taxon>Pseudomonadota</taxon>
        <taxon>Gammaproteobacteria</taxon>
        <taxon>Vibrionales</taxon>
        <taxon>Vibrionaceae</taxon>
        <taxon>Vibrio</taxon>
    </lineage>
</organism>
<dbReference type="EMBL" id="CP065217">
    <property type="protein sequence ID" value="QPL53790.1"/>
    <property type="molecule type" value="Genomic_DNA"/>
</dbReference>
<dbReference type="Proteomes" id="UP000594435">
    <property type="component" value="Chromosome 1"/>
</dbReference>
<comment type="similarity">
    <text evidence="1">Belongs to the transferase hexapeptide repeat family.</text>
</comment>
<evidence type="ECO:0000313" key="5">
    <source>
        <dbReference type="EMBL" id="QPL53790.1"/>
    </source>
</evidence>
<dbReference type="PANTHER" id="PTHR43300:SF4">
    <property type="entry name" value="ACYL-[ACYL-CARRIER-PROTEIN]--UDP-N-ACETYLGLUCOSAMINE O-ACYLTRANSFERASE"/>
    <property type="match status" value="1"/>
</dbReference>
<dbReference type="InterPro" id="IPR011004">
    <property type="entry name" value="Trimer_LpxA-like_sf"/>
</dbReference>
<dbReference type="AlphaFoldDB" id="A0AAJ4IBH5"/>
<dbReference type="CDD" id="cd03358">
    <property type="entry name" value="LbH_WxcM_N_like"/>
    <property type="match status" value="1"/>
</dbReference>
<dbReference type="GO" id="GO:0016746">
    <property type="term" value="F:acyltransferase activity"/>
    <property type="evidence" value="ECO:0007669"/>
    <property type="project" value="UniProtKB-KW"/>
</dbReference>
<evidence type="ECO:0000256" key="2">
    <source>
        <dbReference type="ARBA" id="ARBA00022679"/>
    </source>
</evidence>
<name>A0AAJ4IBH5_9VIBR</name>
<dbReference type="Gene3D" id="2.160.10.10">
    <property type="entry name" value="Hexapeptide repeat proteins"/>
    <property type="match status" value="1"/>
</dbReference>
<evidence type="ECO:0000256" key="4">
    <source>
        <dbReference type="ARBA" id="ARBA00023315"/>
    </source>
</evidence>
<dbReference type="PROSITE" id="PS00101">
    <property type="entry name" value="HEXAPEP_TRANSFERASES"/>
    <property type="match status" value="1"/>
</dbReference>
<dbReference type="InterPro" id="IPR001451">
    <property type="entry name" value="Hexapep"/>
</dbReference>
<sequence length="156" mass="16755">MLIHPLSDVASSNIGEGTSIWQFAVVLAGAKIGRDCNICAHTFIENDVVLGDRVTVKCGVYLWDGIEIENDVFIGPSAVFTNDKFPRSKEWVSEYPKTKIMSGASIGANATILPGLTIGKYAMIGAGSIVTHSVPDRAVVMGSPAKIVRYIEKKND</sequence>
<dbReference type="RefSeq" id="WP_045569367.1">
    <property type="nucleotide sequence ID" value="NZ_CP065217.1"/>
</dbReference>
<reference evidence="5 6" key="1">
    <citation type="submission" date="2020-11" db="EMBL/GenBank/DDBJ databases">
        <title>Complete and Circularized Genome Assembly of a human isolate of Vibrio navarrensis biotype pommerensis with MiSeq and MinION Sequence Data.</title>
        <authorList>
            <person name="Schwartz K."/>
            <person name="Borowiak M."/>
            <person name="Deneke C."/>
            <person name="Balau V."/>
            <person name="Metelmann C."/>
            <person name="Strauch E."/>
        </authorList>
    </citation>
    <scope>NUCLEOTIDE SEQUENCE [LARGE SCALE GENOMIC DNA]</scope>
    <source>
        <strain evidence="5 6">20-VB00237</strain>
    </source>
</reference>
<evidence type="ECO:0000256" key="3">
    <source>
        <dbReference type="ARBA" id="ARBA00022737"/>
    </source>
</evidence>
<dbReference type="InterPro" id="IPR050179">
    <property type="entry name" value="Trans_hexapeptide_repeat"/>
</dbReference>
<dbReference type="PANTHER" id="PTHR43300">
    <property type="entry name" value="ACETYLTRANSFERASE"/>
    <property type="match status" value="1"/>
</dbReference>
<evidence type="ECO:0000256" key="1">
    <source>
        <dbReference type="ARBA" id="ARBA00007274"/>
    </source>
</evidence>
<accession>A0AAJ4IBH5</accession>
<keyword evidence="2" id="KW-0808">Transferase</keyword>
<gene>
    <name evidence="5" type="ORF">I3X05_00990</name>
</gene>
<protein>
    <submittedName>
        <fullName evidence="5">N-acetyltransferase</fullName>
    </submittedName>
</protein>
<keyword evidence="3" id="KW-0677">Repeat</keyword>
<keyword evidence="4" id="KW-0012">Acyltransferase</keyword>
<dbReference type="InterPro" id="IPR018357">
    <property type="entry name" value="Hexapep_transf_CS"/>
</dbReference>
<dbReference type="Pfam" id="PF00132">
    <property type="entry name" value="Hexapep"/>
    <property type="match status" value="2"/>
</dbReference>
<proteinExistence type="inferred from homology"/>
<evidence type="ECO:0000313" key="6">
    <source>
        <dbReference type="Proteomes" id="UP000594435"/>
    </source>
</evidence>
<dbReference type="SUPFAM" id="SSF51161">
    <property type="entry name" value="Trimeric LpxA-like enzymes"/>
    <property type="match status" value="1"/>
</dbReference>